<protein>
    <recommendedName>
        <fullName evidence="7">POTRA domain-containing protein</fullName>
    </recommendedName>
</protein>
<keyword evidence="3" id="KW-1133">Transmembrane helix</keyword>
<dbReference type="GO" id="GO:0019867">
    <property type="term" value="C:outer membrane"/>
    <property type="evidence" value="ECO:0007669"/>
    <property type="project" value="InterPro"/>
</dbReference>
<dbReference type="Pfam" id="PF07244">
    <property type="entry name" value="POTRA"/>
    <property type="match status" value="1"/>
</dbReference>
<dbReference type="Gene3D" id="3.10.20.310">
    <property type="entry name" value="membrane protein fhac"/>
    <property type="match status" value="1"/>
</dbReference>
<evidence type="ECO:0000256" key="1">
    <source>
        <dbReference type="ARBA" id="ARBA00004370"/>
    </source>
</evidence>
<feature type="domain" description="Bacterial surface antigen (D15)" evidence="4">
    <location>
        <begin position="132"/>
        <end position="433"/>
    </location>
</feature>
<evidence type="ECO:0008006" key="7">
    <source>
        <dbReference type="Google" id="ProtNLM"/>
    </source>
</evidence>
<dbReference type="InterPro" id="IPR010827">
    <property type="entry name" value="BamA/TamA_POTRA"/>
</dbReference>
<feature type="transmembrane region" description="Helical" evidence="3">
    <location>
        <begin position="14"/>
        <end position="33"/>
    </location>
</feature>
<dbReference type="InterPro" id="IPR000184">
    <property type="entry name" value="Bac_surfAg_D15"/>
</dbReference>
<feature type="domain" description="POTRA" evidence="5">
    <location>
        <begin position="32"/>
        <end position="103"/>
    </location>
</feature>
<feature type="non-terminal residue" evidence="6">
    <location>
        <position position="1"/>
    </location>
</feature>
<keyword evidence="3" id="KW-0812">Transmembrane</keyword>
<keyword evidence="2 3" id="KW-0472">Membrane</keyword>
<gene>
    <name evidence="6" type="ORF">METZ01_LOCUS121114</name>
</gene>
<evidence type="ECO:0000256" key="3">
    <source>
        <dbReference type="SAM" id="Phobius"/>
    </source>
</evidence>
<dbReference type="EMBL" id="UINC01016387">
    <property type="protein sequence ID" value="SVA68260.1"/>
    <property type="molecule type" value="Genomic_DNA"/>
</dbReference>
<evidence type="ECO:0000313" key="6">
    <source>
        <dbReference type="EMBL" id="SVA68260.1"/>
    </source>
</evidence>
<accession>A0A381XUD8</accession>
<evidence type="ECO:0000259" key="4">
    <source>
        <dbReference type="Pfam" id="PF01103"/>
    </source>
</evidence>
<evidence type="ECO:0000256" key="2">
    <source>
        <dbReference type="ARBA" id="ARBA00023136"/>
    </source>
</evidence>
<evidence type="ECO:0000259" key="5">
    <source>
        <dbReference type="Pfam" id="PF07244"/>
    </source>
</evidence>
<dbReference type="Pfam" id="PF01103">
    <property type="entry name" value="Omp85"/>
    <property type="match status" value="1"/>
</dbReference>
<organism evidence="6">
    <name type="scientific">marine metagenome</name>
    <dbReference type="NCBI Taxonomy" id="408172"/>
    <lineage>
        <taxon>unclassified sequences</taxon>
        <taxon>metagenomes</taxon>
        <taxon>ecological metagenomes</taxon>
    </lineage>
</organism>
<name>A0A381XUD8_9ZZZZ</name>
<comment type="subcellular location">
    <subcellularLocation>
        <location evidence="1">Membrane</location>
    </subcellularLocation>
</comment>
<sequence>VLEIKLKKRPYKGLFLLPIILCSLLNGGGYYPIISSIEFYGNTKTMDFVIVREIQHSLNVPLDSIIAEADRDRLDNLGIFSEVSWRVVPLEDGTGILSFIITESIQKTPPGALPAYDEKTGWSLTGGWIIQNFRGRNQTLQLGGSIGGNDTYGINFADPWMFGNHVSLSLGIGRSLFRHNFLDRELDVGSFQMTFGRWFGESIKSSLGFELEEKSYSNDNTISDYYYFSPQVSINYDTRNVYWNPGKGVLVSHYFYFMNGIEPSDYSFLIWRQSYSLFFKLNQSEKKLVLALNGTVKRKWGKKEEVWLNYFGDSYTVRGWALPNQKLYNSGDESFRFGHESAYASVELRKDIIPKYATKYGTEFGLSLVAFYDVGMIAEDWINLQNMKPMAGTGFGIRIPIPMVDAIRIDLGWGYRDGKWNSPTLHWGIQQKF</sequence>
<dbReference type="AlphaFoldDB" id="A0A381XUD8"/>
<reference evidence="6" key="1">
    <citation type="submission" date="2018-05" db="EMBL/GenBank/DDBJ databases">
        <authorList>
            <person name="Lanie J.A."/>
            <person name="Ng W.-L."/>
            <person name="Kazmierczak K.M."/>
            <person name="Andrzejewski T.M."/>
            <person name="Davidsen T.M."/>
            <person name="Wayne K.J."/>
            <person name="Tettelin H."/>
            <person name="Glass J.I."/>
            <person name="Rusch D."/>
            <person name="Podicherti R."/>
            <person name="Tsui H.-C.T."/>
            <person name="Winkler M.E."/>
        </authorList>
    </citation>
    <scope>NUCLEOTIDE SEQUENCE</scope>
</reference>
<dbReference type="Gene3D" id="2.40.160.50">
    <property type="entry name" value="membrane protein fhac: a member of the omp85/tpsb transporter family"/>
    <property type="match status" value="1"/>
</dbReference>
<proteinExistence type="predicted"/>